<dbReference type="RefSeq" id="YP_010082873.1">
    <property type="nucleotide sequence ID" value="NC_055035.1"/>
</dbReference>
<proteinExistence type="predicted"/>
<name>A0A481W667_9CAUD</name>
<protein>
    <submittedName>
        <fullName evidence="1">Uncharacterized protein</fullName>
    </submittedName>
</protein>
<accession>A0A481W667</accession>
<dbReference type="KEGG" id="vg:65071881"/>
<evidence type="ECO:0000313" key="2">
    <source>
        <dbReference type="Proteomes" id="UP000292160"/>
    </source>
</evidence>
<organism evidence="1 2">
    <name type="scientific">Fusobacterium phage Fnu1</name>
    <dbReference type="NCBI Taxonomy" id="2530024"/>
    <lineage>
        <taxon>Viruses</taxon>
        <taxon>Duplodnaviria</taxon>
        <taxon>Heunggongvirae</taxon>
        <taxon>Uroviricota</taxon>
        <taxon>Caudoviricetes</taxon>
        <taxon>Latrobevirus</taxon>
        <taxon>Latrobevirus FNU1</taxon>
    </lineage>
</organism>
<keyword evidence="2" id="KW-1185">Reference proteome</keyword>
<dbReference type="EMBL" id="MK554696">
    <property type="protein sequence ID" value="QBJ04120.1"/>
    <property type="molecule type" value="Genomic_DNA"/>
</dbReference>
<reference evidence="1 2" key="1">
    <citation type="submission" date="2019-02" db="EMBL/GenBank/DDBJ databases">
        <title>Genomic, morphological and functional characterisation of novel bacteriophage Fnu1 capable of disrupt Fusobacterium nucleatum biofilm.</title>
        <authorList>
            <person name="Kabwe M."/>
            <person name="Brown T.L."/>
            <person name="Dashper S."/>
            <person name="Speirs L."/>
            <person name="Ku H."/>
            <person name="Petrovski S."/>
            <person name="Chan H.T."/>
            <person name="Lock P."/>
            <person name="Tucci J."/>
        </authorList>
    </citation>
    <scope>NUCLEOTIDE SEQUENCE [LARGE SCALE GENOMIC DNA]</scope>
</reference>
<dbReference type="GeneID" id="65071881"/>
<sequence>MKEYLDELLDYYDVKRTNRKGIWIKTKDGNIIPFDFDIKKEDNMQEKIRIKQFHFYETNNTWEWNLEILDKELSLKGRDYEILPYNNKEYIYIKYFYDRTYKLYDTGKGLTDEEINELRDYINEDINNTNNKYYYIYIPMYNNNAILEDRDDSTNVDKQRKEMGNYFKTYEQAEKVWNILQQVLKDNKEV</sequence>
<evidence type="ECO:0000313" key="1">
    <source>
        <dbReference type="EMBL" id="QBJ04120.1"/>
    </source>
</evidence>
<dbReference type="Proteomes" id="UP000292160">
    <property type="component" value="Segment"/>
</dbReference>